<organism evidence="3">
    <name type="scientific">freshwater metagenome</name>
    <dbReference type="NCBI Taxonomy" id="449393"/>
    <lineage>
        <taxon>unclassified sequences</taxon>
        <taxon>metagenomes</taxon>
        <taxon>ecological metagenomes</taxon>
    </lineage>
</organism>
<dbReference type="AlphaFoldDB" id="A0A6J7XUD9"/>
<proteinExistence type="inferred from homology"/>
<dbReference type="CDD" id="cd00293">
    <property type="entry name" value="USP-like"/>
    <property type="match status" value="1"/>
</dbReference>
<dbReference type="Pfam" id="PF00582">
    <property type="entry name" value="Usp"/>
    <property type="match status" value="1"/>
</dbReference>
<sequence length="152" mass="16532">MLTAIEGDTKRRILVGIDGSVHSKKALRWAVKMGLLLDCDIDAVTVWEYPVMLGWEASAFNQWQPDKDAQRTLDDTFESVYGKILPVGLTGRIAEGNPAGYLIDQSKDAEMLVLGSRGRGGFTGLLLGSVSRSCAERSQCPALIVHGDDHLT</sequence>
<comment type="similarity">
    <text evidence="1">Belongs to the universal stress protein A family.</text>
</comment>
<reference evidence="3" key="1">
    <citation type="submission" date="2020-05" db="EMBL/GenBank/DDBJ databases">
        <authorList>
            <person name="Chiriac C."/>
            <person name="Salcher M."/>
            <person name="Ghai R."/>
            <person name="Kavagutti S V."/>
        </authorList>
    </citation>
    <scope>NUCLEOTIDE SEQUENCE</scope>
</reference>
<dbReference type="InterPro" id="IPR014729">
    <property type="entry name" value="Rossmann-like_a/b/a_fold"/>
</dbReference>
<evidence type="ECO:0000259" key="2">
    <source>
        <dbReference type="Pfam" id="PF00582"/>
    </source>
</evidence>
<evidence type="ECO:0000256" key="1">
    <source>
        <dbReference type="ARBA" id="ARBA00008791"/>
    </source>
</evidence>
<evidence type="ECO:0000313" key="3">
    <source>
        <dbReference type="EMBL" id="CAB5240969.1"/>
    </source>
</evidence>
<dbReference type="InterPro" id="IPR006016">
    <property type="entry name" value="UspA"/>
</dbReference>
<protein>
    <submittedName>
        <fullName evidence="3">Unannotated protein</fullName>
    </submittedName>
</protein>
<dbReference type="PANTHER" id="PTHR46268:SF6">
    <property type="entry name" value="UNIVERSAL STRESS PROTEIN UP12"/>
    <property type="match status" value="1"/>
</dbReference>
<dbReference type="SUPFAM" id="SSF52402">
    <property type="entry name" value="Adenine nucleotide alpha hydrolases-like"/>
    <property type="match status" value="1"/>
</dbReference>
<dbReference type="PANTHER" id="PTHR46268">
    <property type="entry name" value="STRESS RESPONSE PROTEIN NHAX"/>
    <property type="match status" value="1"/>
</dbReference>
<name>A0A6J7XUD9_9ZZZZ</name>
<dbReference type="InterPro" id="IPR006015">
    <property type="entry name" value="Universal_stress_UspA"/>
</dbReference>
<accession>A0A6J7XUD9</accession>
<dbReference type="PRINTS" id="PR01438">
    <property type="entry name" value="UNVRSLSTRESS"/>
</dbReference>
<dbReference type="Gene3D" id="3.40.50.620">
    <property type="entry name" value="HUPs"/>
    <property type="match status" value="1"/>
</dbReference>
<gene>
    <name evidence="3" type="ORF">UFOPK3554_01158</name>
</gene>
<feature type="domain" description="UspA" evidence="2">
    <location>
        <begin position="11"/>
        <end position="146"/>
    </location>
</feature>
<dbReference type="EMBL" id="CAFBSG010000022">
    <property type="protein sequence ID" value="CAB5240969.1"/>
    <property type="molecule type" value="Genomic_DNA"/>
</dbReference>